<gene>
    <name evidence="2" type="ORF">AN957_21135</name>
</gene>
<dbReference type="AlphaFoldDB" id="A0A0Q3QT04"/>
<sequence>MNWKSFLLGVGVGLASGYAARELLAQKTSVSPERALSNAKDAFKKNGPISGSWIQMTKEPYKKGHLAYEIYRGGISRKIGETQEQFEFIADAGTGIILDAYKLS</sequence>
<name>A0A0Q3QT04_9BACI</name>
<dbReference type="InterPro" id="IPR025711">
    <property type="entry name" value="PepSY"/>
</dbReference>
<evidence type="ECO:0000313" key="2">
    <source>
        <dbReference type="EMBL" id="KQL20854.1"/>
    </source>
</evidence>
<dbReference type="RefSeq" id="WP_053477346.1">
    <property type="nucleotide sequence ID" value="NZ_CP041305.1"/>
</dbReference>
<evidence type="ECO:0000259" key="1">
    <source>
        <dbReference type="Pfam" id="PF03413"/>
    </source>
</evidence>
<accession>A0A0Q3QT04</accession>
<dbReference type="EMBL" id="LJIX01000006">
    <property type="protein sequence ID" value="KQL20854.1"/>
    <property type="molecule type" value="Genomic_DNA"/>
</dbReference>
<reference evidence="2 3" key="1">
    <citation type="submission" date="2015-09" db="EMBL/GenBank/DDBJ databases">
        <title>Genome sequencing project for genomic taxonomy and phylogenomics of Bacillus-like bacteria.</title>
        <authorList>
            <person name="Liu B."/>
            <person name="Wang J."/>
            <person name="Zhu Y."/>
            <person name="Liu G."/>
            <person name="Chen Q."/>
            <person name="Chen Z."/>
            <person name="Lan J."/>
            <person name="Che J."/>
            <person name="Ge C."/>
            <person name="Shi H."/>
            <person name="Pan Z."/>
            <person name="Liu X."/>
        </authorList>
    </citation>
    <scope>NUCLEOTIDE SEQUENCE [LARGE SCALE GENOMIC DNA]</scope>
    <source>
        <strain evidence="2 3">FJAT-18043</strain>
    </source>
</reference>
<organism evidence="2 3">
    <name type="scientific">Cytobacillus solani</name>
    <dbReference type="NCBI Taxonomy" id="1637975"/>
    <lineage>
        <taxon>Bacteria</taxon>
        <taxon>Bacillati</taxon>
        <taxon>Bacillota</taxon>
        <taxon>Bacilli</taxon>
        <taxon>Bacillales</taxon>
        <taxon>Bacillaceae</taxon>
        <taxon>Cytobacillus</taxon>
    </lineage>
</organism>
<evidence type="ECO:0000313" key="3">
    <source>
        <dbReference type="Proteomes" id="UP000050996"/>
    </source>
</evidence>
<keyword evidence="3" id="KW-1185">Reference proteome</keyword>
<dbReference type="Pfam" id="PF03413">
    <property type="entry name" value="PepSY"/>
    <property type="match status" value="1"/>
</dbReference>
<feature type="domain" description="PepSY" evidence="1">
    <location>
        <begin position="30"/>
        <end position="100"/>
    </location>
</feature>
<dbReference type="Proteomes" id="UP000050996">
    <property type="component" value="Unassembled WGS sequence"/>
</dbReference>
<protein>
    <submittedName>
        <fullName evidence="2">Peptidase M4</fullName>
    </submittedName>
</protein>
<proteinExistence type="predicted"/>
<comment type="caution">
    <text evidence="2">The sequence shown here is derived from an EMBL/GenBank/DDBJ whole genome shotgun (WGS) entry which is preliminary data.</text>
</comment>
<dbReference type="STRING" id="1637975.AN957_21135"/>
<dbReference type="PATRIC" id="fig|1637975.4.peg.4207"/>